<dbReference type="RefSeq" id="XP_040779092.1">
    <property type="nucleotide sequence ID" value="XM_040924085.1"/>
</dbReference>
<evidence type="ECO:0000313" key="2">
    <source>
        <dbReference type="Proteomes" id="UP000803844"/>
    </source>
</evidence>
<keyword evidence="2" id="KW-1185">Reference proteome</keyword>
<dbReference type="Proteomes" id="UP000803844">
    <property type="component" value="Unassembled WGS sequence"/>
</dbReference>
<name>A0A9P4Y7X2_CRYP1</name>
<accession>A0A9P4Y7X2</accession>
<gene>
    <name evidence="1" type="ORF">M406DRAFT_39037</name>
</gene>
<comment type="caution">
    <text evidence="1">The sequence shown here is derived from an EMBL/GenBank/DDBJ whole genome shotgun (WGS) entry which is preliminary data.</text>
</comment>
<dbReference type="PANTHER" id="PTHR35605">
    <property type="entry name" value="ECP2 EFFECTOR PROTEIN DOMAIN-CONTAINING PROTEIN-RELATED"/>
    <property type="match status" value="1"/>
</dbReference>
<dbReference type="EMBL" id="MU032346">
    <property type="protein sequence ID" value="KAF3768131.1"/>
    <property type="molecule type" value="Genomic_DNA"/>
</dbReference>
<dbReference type="GeneID" id="63841214"/>
<dbReference type="OrthoDB" id="5272418at2759"/>
<dbReference type="AlphaFoldDB" id="A0A9P4Y7X2"/>
<organism evidence="1 2">
    <name type="scientific">Cryphonectria parasitica (strain ATCC 38755 / EP155)</name>
    <dbReference type="NCBI Taxonomy" id="660469"/>
    <lineage>
        <taxon>Eukaryota</taxon>
        <taxon>Fungi</taxon>
        <taxon>Dikarya</taxon>
        <taxon>Ascomycota</taxon>
        <taxon>Pezizomycotina</taxon>
        <taxon>Sordariomycetes</taxon>
        <taxon>Sordariomycetidae</taxon>
        <taxon>Diaporthales</taxon>
        <taxon>Cryphonectriaceae</taxon>
        <taxon>Cryphonectria-Endothia species complex</taxon>
        <taxon>Cryphonectria</taxon>
    </lineage>
</organism>
<reference evidence="1" key="1">
    <citation type="journal article" date="2020" name="Phytopathology">
        <title>Genome sequence of the chestnut blight fungus Cryphonectria parasitica EP155: A fundamental resource for an archetypical invasive plant pathogen.</title>
        <authorList>
            <person name="Crouch J.A."/>
            <person name="Dawe A."/>
            <person name="Aerts A."/>
            <person name="Barry K."/>
            <person name="Churchill A.C.L."/>
            <person name="Grimwood J."/>
            <person name="Hillman B."/>
            <person name="Milgroom M.G."/>
            <person name="Pangilinan J."/>
            <person name="Smith M."/>
            <person name="Salamov A."/>
            <person name="Schmutz J."/>
            <person name="Yadav J."/>
            <person name="Grigoriev I.V."/>
            <person name="Nuss D."/>
        </authorList>
    </citation>
    <scope>NUCLEOTIDE SEQUENCE</scope>
    <source>
        <strain evidence="1">EP155</strain>
    </source>
</reference>
<protein>
    <submittedName>
        <fullName evidence="1">Uncharacterized protein</fullName>
    </submittedName>
</protein>
<proteinExistence type="predicted"/>
<feature type="non-terminal residue" evidence="1">
    <location>
        <position position="1"/>
    </location>
</feature>
<sequence>YDIVNITWALEAEPYIPKHNYIGTIQEVVGHINDNYPNYTWPDVDLTYLSGNTMDTSVAELSEPSERGIVHCWRFNMTTTSAAWEGIAYLNSIPGKPSNGPGPGACGRVSCADDAGIWWCNDVSNKPALRLSSCLLQHLKSRAELISALFSISRTPTPP</sequence>
<evidence type="ECO:0000313" key="1">
    <source>
        <dbReference type="EMBL" id="KAF3768131.1"/>
    </source>
</evidence>
<dbReference type="PANTHER" id="PTHR35605:SF1">
    <property type="entry name" value="ECP2 EFFECTOR PROTEIN DOMAIN-CONTAINING PROTEIN-RELATED"/>
    <property type="match status" value="1"/>
</dbReference>